<keyword evidence="2 5" id="KW-0812">Transmembrane</keyword>
<dbReference type="Gene3D" id="3.40.50.2300">
    <property type="match status" value="3"/>
</dbReference>
<evidence type="ECO:0000256" key="5">
    <source>
        <dbReference type="SAM" id="Phobius"/>
    </source>
</evidence>
<evidence type="ECO:0000313" key="9">
    <source>
        <dbReference type="EMBL" id="SPD15224.1"/>
    </source>
</evidence>
<keyword evidence="6" id="KW-0732">Signal</keyword>
<dbReference type="Pfam" id="PF01094">
    <property type="entry name" value="ANF_receptor"/>
    <property type="match status" value="2"/>
</dbReference>
<evidence type="ECO:0000256" key="6">
    <source>
        <dbReference type="SAM" id="SignalP"/>
    </source>
</evidence>
<dbReference type="InterPro" id="IPR001828">
    <property type="entry name" value="ANF_lig-bd_rcpt"/>
</dbReference>
<dbReference type="PANTHER" id="PTHR34836:SF9">
    <property type="entry name" value="RECEPTOR LIGAND BINDING REGION DOMAIN-CONTAINING PROTEIN"/>
    <property type="match status" value="1"/>
</dbReference>
<proteinExistence type="predicted"/>
<dbReference type="FunFam" id="3.40.50.2300:FF:000188">
    <property type="entry name" value="Glutamate receptor"/>
    <property type="match status" value="1"/>
</dbReference>
<dbReference type="InterPro" id="IPR001638">
    <property type="entry name" value="Solute-binding_3/MltF_N"/>
</dbReference>
<dbReference type="FunFam" id="3.40.190.10:FF:000054">
    <property type="entry name" value="Glutamate receptor"/>
    <property type="match status" value="1"/>
</dbReference>
<dbReference type="InterPro" id="IPR028082">
    <property type="entry name" value="Peripla_BP_I"/>
</dbReference>
<feature type="domain" description="Solute-binding protein family 3/N-terminal" evidence="7">
    <location>
        <begin position="413"/>
        <end position="497"/>
    </location>
</feature>
<evidence type="ECO:0008006" key="10">
    <source>
        <dbReference type="Google" id="ProtNLM"/>
    </source>
</evidence>
<dbReference type="EMBL" id="OIVN01004060">
    <property type="protein sequence ID" value="SPD15224.1"/>
    <property type="molecule type" value="Genomic_DNA"/>
</dbReference>
<evidence type="ECO:0000259" key="7">
    <source>
        <dbReference type="Pfam" id="PF00497"/>
    </source>
</evidence>
<dbReference type="SUPFAM" id="SSF53822">
    <property type="entry name" value="Periplasmic binding protein-like I"/>
    <property type="match status" value="1"/>
</dbReference>
<evidence type="ECO:0000256" key="3">
    <source>
        <dbReference type="ARBA" id="ARBA00022989"/>
    </source>
</evidence>
<protein>
    <recommendedName>
        <fullName evidence="10">Ionotropic glutamate receptor C-terminal domain-containing protein</fullName>
    </recommendedName>
</protein>
<feature type="transmembrane region" description="Helical" evidence="5">
    <location>
        <begin position="515"/>
        <end position="535"/>
    </location>
</feature>
<dbReference type="Gene3D" id="3.40.190.10">
    <property type="entry name" value="Periplasmic binding protein-like II"/>
    <property type="match status" value="1"/>
</dbReference>
<comment type="subcellular location">
    <subcellularLocation>
        <location evidence="1">Membrane</location>
    </subcellularLocation>
</comment>
<keyword evidence="4 5" id="KW-0472">Membrane</keyword>
<keyword evidence="3 5" id="KW-1133">Transmembrane helix</keyword>
<dbReference type="PANTHER" id="PTHR34836">
    <property type="entry name" value="OS06G0188250 PROTEIN"/>
    <property type="match status" value="1"/>
</dbReference>
<sequence>MDKLPPLCSILVLVFIFTHKATVNGSSNTTGNDKIIGVTGVIVDNSSRIGKEQSVAMKLALDDFYDKFNQSLILHIRDSQGEPIQAALEAMDLINRQEVQAILGPRTWEETSLVAELLLFSLGNGGESLLYTKTDSSATRVLPHLSNALREVGVEISQLLALPPFASSLLSRELEKLKEGQGRVFVVHLSLGLAERLFEMAKREKMMGNDYVWITTDPITSLVHAMNASTISKMEGILGVKSYFPETGDRFLDFHHRFYDRFSSEHPKEDNHEPDIFAAQAYDAAWTMALAMRESNKGGQLLLEKVVLSDFNGIGGKVEFIDNKLVPVNIFQIVNVVGRSYRELGFWSDGQGFSVNLNENATYNSSMKALGRVFWPGGPWNTPRGWTLPLSANPLRIGVPVQTSFKEYVNVEYDPLEDNTSYTGFAIDVFKETLEQLPFYLPYNFYQFNGRYNDLVEQIHLKNFDAVVGDVTIVSGRYQHAEFTHPYTESGLVMIVPVISKTSNRAWLFMKPFTMAMWLLIGAINVYNGFVIWLLERNNCPN</sequence>
<accession>A0A2N9HU33</accession>
<dbReference type="GO" id="GO:0016020">
    <property type="term" value="C:membrane"/>
    <property type="evidence" value="ECO:0007669"/>
    <property type="project" value="UniProtKB-SubCell"/>
</dbReference>
<dbReference type="SUPFAM" id="SSF53850">
    <property type="entry name" value="Periplasmic binding protein-like II"/>
    <property type="match status" value="1"/>
</dbReference>
<reference evidence="9" key="1">
    <citation type="submission" date="2018-02" db="EMBL/GenBank/DDBJ databases">
        <authorList>
            <person name="Cohen D.B."/>
            <person name="Kent A.D."/>
        </authorList>
    </citation>
    <scope>NUCLEOTIDE SEQUENCE</scope>
</reference>
<feature type="domain" description="Receptor ligand binding region" evidence="8">
    <location>
        <begin position="55"/>
        <end position="118"/>
    </location>
</feature>
<feature type="domain" description="Receptor ligand binding region" evidence="8">
    <location>
        <begin position="133"/>
        <end position="338"/>
    </location>
</feature>
<dbReference type="InterPro" id="IPR015683">
    <property type="entry name" value="Ionotropic_Glu_rcpt"/>
</dbReference>
<feature type="signal peptide" evidence="6">
    <location>
        <begin position="1"/>
        <end position="25"/>
    </location>
</feature>
<dbReference type="AlphaFoldDB" id="A0A2N9HU33"/>
<evidence type="ECO:0000256" key="1">
    <source>
        <dbReference type="ARBA" id="ARBA00004370"/>
    </source>
</evidence>
<gene>
    <name evidence="9" type="ORF">FSB_LOCUS43106</name>
</gene>
<organism evidence="9">
    <name type="scientific">Fagus sylvatica</name>
    <name type="common">Beechnut</name>
    <dbReference type="NCBI Taxonomy" id="28930"/>
    <lineage>
        <taxon>Eukaryota</taxon>
        <taxon>Viridiplantae</taxon>
        <taxon>Streptophyta</taxon>
        <taxon>Embryophyta</taxon>
        <taxon>Tracheophyta</taxon>
        <taxon>Spermatophyta</taxon>
        <taxon>Magnoliopsida</taxon>
        <taxon>eudicotyledons</taxon>
        <taxon>Gunneridae</taxon>
        <taxon>Pentapetalae</taxon>
        <taxon>rosids</taxon>
        <taxon>fabids</taxon>
        <taxon>Fagales</taxon>
        <taxon>Fagaceae</taxon>
        <taxon>Fagus</taxon>
    </lineage>
</organism>
<name>A0A2N9HU33_FAGSY</name>
<evidence type="ECO:0000256" key="2">
    <source>
        <dbReference type="ARBA" id="ARBA00022692"/>
    </source>
</evidence>
<dbReference type="Pfam" id="PF00497">
    <property type="entry name" value="SBP_bac_3"/>
    <property type="match status" value="1"/>
</dbReference>
<feature type="chain" id="PRO_5014737853" description="Ionotropic glutamate receptor C-terminal domain-containing protein" evidence="6">
    <location>
        <begin position="26"/>
        <end position="542"/>
    </location>
</feature>
<evidence type="ECO:0000259" key="8">
    <source>
        <dbReference type="Pfam" id="PF01094"/>
    </source>
</evidence>
<evidence type="ECO:0000256" key="4">
    <source>
        <dbReference type="ARBA" id="ARBA00023136"/>
    </source>
</evidence>